<keyword evidence="2" id="KW-1185">Reference proteome</keyword>
<dbReference type="Proteomes" id="UP001501020">
    <property type="component" value="Unassembled WGS sequence"/>
</dbReference>
<organism evidence="1 2">
    <name type="scientific">Actinomadura napierensis</name>
    <dbReference type="NCBI Taxonomy" id="267854"/>
    <lineage>
        <taxon>Bacteria</taxon>
        <taxon>Bacillati</taxon>
        <taxon>Actinomycetota</taxon>
        <taxon>Actinomycetes</taxon>
        <taxon>Streptosporangiales</taxon>
        <taxon>Thermomonosporaceae</taxon>
        <taxon>Actinomadura</taxon>
    </lineage>
</organism>
<name>A0ABN2ZP49_9ACTN</name>
<evidence type="ECO:0000313" key="1">
    <source>
        <dbReference type="EMBL" id="GAA2145331.1"/>
    </source>
</evidence>
<dbReference type="EMBL" id="BAAAMR010000041">
    <property type="protein sequence ID" value="GAA2145331.1"/>
    <property type="molecule type" value="Genomic_DNA"/>
</dbReference>
<evidence type="ECO:0000313" key="2">
    <source>
        <dbReference type="Proteomes" id="UP001501020"/>
    </source>
</evidence>
<protein>
    <submittedName>
        <fullName evidence="1">Uncharacterized protein</fullName>
    </submittedName>
</protein>
<gene>
    <name evidence="1" type="ORF">GCM10009727_45750</name>
</gene>
<reference evidence="1 2" key="1">
    <citation type="journal article" date="2019" name="Int. J. Syst. Evol. Microbiol.">
        <title>The Global Catalogue of Microorganisms (GCM) 10K type strain sequencing project: providing services to taxonomists for standard genome sequencing and annotation.</title>
        <authorList>
            <consortium name="The Broad Institute Genomics Platform"/>
            <consortium name="The Broad Institute Genome Sequencing Center for Infectious Disease"/>
            <person name="Wu L."/>
            <person name="Ma J."/>
        </authorList>
    </citation>
    <scope>NUCLEOTIDE SEQUENCE [LARGE SCALE GENOMIC DNA]</scope>
    <source>
        <strain evidence="1 2">JCM 13850</strain>
    </source>
</reference>
<comment type="caution">
    <text evidence="1">The sequence shown here is derived from an EMBL/GenBank/DDBJ whole genome shotgun (WGS) entry which is preliminary data.</text>
</comment>
<proteinExistence type="predicted"/>
<accession>A0ABN2ZP49</accession>
<sequence length="67" mass="7383">MLVEEWAEDQSAHEPVPADQVGTIIQFRGLCLVSIEGEWYMGTLQPDGSIACWASYGADLQEALRSL</sequence>